<dbReference type="RefSeq" id="WP_343872937.1">
    <property type="nucleotide sequence ID" value="NZ_BAAAIX010000013.1"/>
</dbReference>
<keyword evidence="1" id="KW-0805">Transcription regulation</keyword>
<dbReference type="PROSITE" id="PS51078">
    <property type="entry name" value="ICLR_ED"/>
    <property type="match status" value="1"/>
</dbReference>
<evidence type="ECO:0000313" key="6">
    <source>
        <dbReference type="EMBL" id="MFD1889990.1"/>
    </source>
</evidence>
<dbReference type="Pfam" id="PF09339">
    <property type="entry name" value="HTH_IclR"/>
    <property type="match status" value="1"/>
</dbReference>
<dbReference type="Gene3D" id="1.10.10.10">
    <property type="entry name" value="Winged helix-like DNA-binding domain superfamily/Winged helix DNA-binding domain"/>
    <property type="match status" value="1"/>
</dbReference>
<evidence type="ECO:0000259" key="4">
    <source>
        <dbReference type="PROSITE" id="PS51077"/>
    </source>
</evidence>
<dbReference type="InterPro" id="IPR036388">
    <property type="entry name" value="WH-like_DNA-bd_sf"/>
</dbReference>
<feature type="domain" description="HTH iclR-type" evidence="4">
    <location>
        <begin position="21"/>
        <end position="82"/>
    </location>
</feature>
<dbReference type="InterPro" id="IPR014757">
    <property type="entry name" value="Tscrpt_reg_IclR_C"/>
</dbReference>
<dbReference type="SMART" id="SM00346">
    <property type="entry name" value="HTH_ICLR"/>
    <property type="match status" value="1"/>
</dbReference>
<sequence>MGDDLMALPPRIAEADEGVASQTLSRGLWALRYLCAQHGPVRVDEVAAALEVHRSIAWRLLRTLEHHHLVRRTPSGSYAPGSGLAVLARQGSQGLLASSQPVLDELAESSGLTAFVAVANAGSCVTVASATAPSQGASIVQQPGTSHPLTQGAPGLVLLAMQPPGAAGEREADVQKVRERGYATSSDEVIPGVRSVAVPIPLPDRRAALAVLGLGDLDLVDVVGQLRRAAGRITES</sequence>
<feature type="domain" description="IclR-ED" evidence="5">
    <location>
        <begin position="78"/>
        <end position="236"/>
    </location>
</feature>
<evidence type="ECO:0000313" key="7">
    <source>
        <dbReference type="Proteomes" id="UP001597326"/>
    </source>
</evidence>
<name>A0ABW4RUR2_9ACTN</name>
<accession>A0ABW4RUR2</accession>
<dbReference type="Proteomes" id="UP001597326">
    <property type="component" value="Unassembled WGS sequence"/>
</dbReference>
<evidence type="ECO:0000259" key="5">
    <source>
        <dbReference type="PROSITE" id="PS51078"/>
    </source>
</evidence>
<gene>
    <name evidence="6" type="ORF">ACFSCS_07270</name>
</gene>
<keyword evidence="2" id="KW-0238">DNA-binding</keyword>
<dbReference type="PANTHER" id="PTHR30136:SF35">
    <property type="entry name" value="HTH-TYPE TRANSCRIPTIONAL REGULATOR RV1719"/>
    <property type="match status" value="1"/>
</dbReference>
<comment type="caution">
    <text evidence="6">The sequence shown here is derived from an EMBL/GenBank/DDBJ whole genome shotgun (WGS) entry which is preliminary data.</text>
</comment>
<dbReference type="PANTHER" id="PTHR30136">
    <property type="entry name" value="HELIX-TURN-HELIX TRANSCRIPTIONAL REGULATOR, ICLR FAMILY"/>
    <property type="match status" value="1"/>
</dbReference>
<proteinExistence type="predicted"/>
<dbReference type="InterPro" id="IPR050707">
    <property type="entry name" value="HTH_MetabolicPath_Reg"/>
</dbReference>
<dbReference type="SUPFAM" id="SSF46785">
    <property type="entry name" value="Winged helix' DNA-binding domain"/>
    <property type="match status" value="1"/>
</dbReference>
<evidence type="ECO:0000256" key="2">
    <source>
        <dbReference type="ARBA" id="ARBA00023125"/>
    </source>
</evidence>
<reference evidence="7" key="1">
    <citation type="journal article" date="2019" name="Int. J. Syst. Evol. Microbiol.">
        <title>The Global Catalogue of Microorganisms (GCM) 10K type strain sequencing project: providing services to taxonomists for standard genome sequencing and annotation.</title>
        <authorList>
            <consortium name="The Broad Institute Genomics Platform"/>
            <consortium name="The Broad Institute Genome Sequencing Center for Infectious Disease"/>
            <person name="Wu L."/>
            <person name="Ma J."/>
        </authorList>
    </citation>
    <scope>NUCLEOTIDE SEQUENCE [LARGE SCALE GENOMIC DNA]</scope>
    <source>
        <strain evidence="7">CAIM 431</strain>
    </source>
</reference>
<dbReference type="PROSITE" id="PS51077">
    <property type="entry name" value="HTH_ICLR"/>
    <property type="match status" value="1"/>
</dbReference>
<dbReference type="EMBL" id="JBHUFZ010000016">
    <property type="protein sequence ID" value="MFD1889990.1"/>
    <property type="molecule type" value="Genomic_DNA"/>
</dbReference>
<protein>
    <submittedName>
        <fullName evidence="6">IclR family transcriptional regulator</fullName>
    </submittedName>
</protein>
<keyword evidence="3" id="KW-0804">Transcription</keyword>
<dbReference type="InterPro" id="IPR029016">
    <property type="entry name" value="GAF-like_dom_sf"/>
</dbReference>
<dbReference type="InterPro" id="IPR005471">
    <property type="entry name" value="Tscrpt_reg_IclR_N"/>
</dbReference>
<evidence type="ECO:0000256" key="3">
    <source>
        <dbReference type="ARBA" id="ARBA00023163"/>
    </source>
</evidence>
<keyword evidence="7" id="KW-1185">Reference proteome</keyword>
<dbReference type="Gene3D" id="3.30.450.40">
    <property type="match status" value="2"/>
</dbReference>
<dbReference type="InterPro" id="IPR036390">
    <property type="entry name" value="WH_DNA-bd_sf"/>
</dbReference>
<evidence type="ECO:0000256" key="1">
    <source>
        <dbReference type="ARBA" id="ARBA00023015"/>
    </source>
</evidence>
<organism evidence="6 7">
    <name type="scientific">Luteococcus peritonei</name>
    <dbReference type="NCBI Taxonomy" id="88874"/>
    <lineage>
        <taxon>Bacteria</taxon>
        <taxon>Bacillati</taxon>
        <taxon>Actinomycetota</taxon>
        <taxon>Actinomycetes</taxon>
        <taxon>Propionibacteriales</taxon>
        <taxon>Propionibacteriaceae</taxon>
        <taxon>Luteococcus</taxon>
    </lineage>
</organism>
<dbReference type="SUPFAM" id="SSF55781">
    <property type="entry name" value="GAF domain-like"/>
    <property type="match status" value="1"/>
</dbReference>